<dbReference type="PANTHER" id="PTHR11388">
    <property type="entry name" value="ORGANIC ANION TRANSPORTER"/>
    <property type="match status" value="1"/>
</dbReference>
<feature type="transmembrane region" description="Helical" evidence="9">
    <location>
        <begin position="500"/>
        <end position="518"/>
    </location>
</feature>
<feature type="transmembrane region" description="Helical" evidence="9">
    <location>
        <begin position="51"/>
        <end position="75"/>
    </location>
</feature>
<evidence type="ECO:0000256" key="4">
    <source>
        <dbReference type="ARBA" id="ARBA00022475"/>
    </source>
</evidence>
<accession>A0ABQ0EWR7</accession>
<dbReference type="Pfam" id="PF07648">
    <property type="entry name" value="Kazal_2"/>
    <property type="match status" value="1"/>
</dbReference>
<evidence type="ECO:0000256" key="7">
    <source>
        <dbReference type="ARBA" id="ARBA00023136"/>
    </source>
</evidence>
<feature type="transmembrane region" description="Helical" evidence="9">
    <location>
        <begin position="538"/>
        <end position="559"/>
    </location>
</feature>
<evidence type="ECO:0000256" key="6">
    <source>
        <dbReference type="ARBA" id="ARBA00022989"/>
    </source>
</evidence>
<feature type="transmembrane region" description="Helical" evidence="9">
    <location>
        <begin position="796"/>
        <end position="819"/>
    </location>
</feature>
<keyword evidence="5 9" id="KW-0812">Transmembrane</keyword>
<evidence type="ECO:0000256" key="9">
    <source>
        <dbReference type="RuleBase" id="RU362056"/>
    </source>
</evidence>
<evidence type="ECO:0000256" key="8">
    <source>
        <dbReference type="ARBA" id="ARBA00023157"/>
    </source>
</evidence>
<evidence type="ECO:0000256" key="5">
    <source>
        <dbReference type="ARBA" id="ARBA00022692"/>
    </source>
</evidence>
<dbReference type="InterPro" id="IPR002350">
    <property type="entry name" value="Kazal_dom"/>
</dbReference>
<proteinExistence type="inferred from homology"/>
<dbReference type="InterPro" id="IPR004156">
    <property type="entry name" value="OATP"/>
</dbReference>
<comment type="similarity">
    <text evidence="2 9">Belongs to the organo anion transporter (TC 2.A.60) family.</text>
</comment>
<dbReference type="PANTHER" id="PTHR11388:SF149">
    <property type="entry name" value="SOLUTE CARRIER ORGANIC ANION TRANSPORTER FAMILY MEMBER 1A1"/>
    <property type="match status" value="1"/>
</dbReference>
<evidence type="ECO:0000256" key="2">
    <source>
        <dbReference type="ARBA" id="ARBA00009657"/>
    </source>
</evidence>
<dbReference type="SUPFAM" id="SSF103473">
    <property type="entry name" value="MFS general substrate transporter"/>
    <property type="match status" value="1"/>
</dbReference>
<dbReference type="Proteomes" id="UP001623349">
    <property type="component" value="Unassembled WGS sequence"/>
</dbReference>
<comment type="caution">
    <text evidence="9">Lacks conserved residue(s) required for the propagation of feature annotation.</text>
</comment>
<evidence type="ECO:0000313" key="11">
    <source>
        <dbReference type="EMBL" id="GAB1291405.1"/>
    </source>
</evidence>
<evidence type="ECO:0000256" key="3">
    <source>
        <dbReference type="ARBA" id="ARBA00022448"/>
    </source>
</evidence>
<reference evidence="11 12" key="1">
    <citation type="submission" date="2024-08" db="EMBL/GenBank/DDBJ databases">
        <title>The draft genome of Apodemus speciosus.</title>
        <authorList>
            <person name="Nabeshima K."/>
            <person name="Suzuki S."/>
            <person name="Onuma M."/>
        </authorList>
    </citation>
    <scope>NUCLEOTIDE SEQUENCE [LARGE SCALE GENOMIC DNA]</scope>
    <source>
        <strain evidence="11">IB14-021</strain>
    </source>
</reference>
<keyword evidence="4" id="KW-1003">Cell membrane</keyword>
<evidence type="ECO:0000259" key="10">
    <source>
        <dbReference type="PROSITE" id="PS51465"/>
    </source>
</evidence>
<sequence length="866" mass="96297">MTACLAGCEKTVGTGTNMVFQNCSCIQSSGNSSAVLGLCKRDPECANKLQYSLILSLFLSIIYSLAAIPGYMVLLRCMKSEEKSLGIGLHAFCIRVFAGIPAPIYFGALIDRTCLHWGTQKCGEPGACRIYDINSFRTAPTRALFSKASSSVTESVSLHETPEKSWNEKNPRKKPELQCGRGLVQLEQILSHSESQEPSKKNSCRTFKAKKLESTRTQWKKQRKRLQHEKADSFPISRVFLLSLTCAYLSKALSGVYMISMLTQIERRFDIPTSVVGFINGSFEIEKPFVDCIRELFWNEIAQTYHDWCRMCGYGPGVFLNVITSFPHGQECVKQMKSLMWIYVLVGNIIRGIGETPIIPLGISYIEDFANPESSPLYIGILEVGRLAGPVFGLLLGSFCARVYVDIGSVNTDDLTITPSDTRWVGAWWMGLLVCAGVNILTSIPFFFLPKALPKKRLQDNVDGTKYEEVKKYRERAKEENLGNTKDFLPLMKSLSSNPIYMLFTLVSVLQISGYNTMFTFLPKYLEQQYGKSTAEAVFLIGVYTLPPVCLGYLIGGFIMKKFKITVKKAAYIAFCLSLSEYLLYLCNFLITCDNVLVAGLTASNEGVQHQLYAENTVLADCNTRCSCLTNTWDPVCGDNGLAYMSACLAGCKKFVGTGTNLVFQNCSCIRSSGNSSAVLGLCNKGPECANKLQYFLILTIIVSFIYSLAAIPGYMVLLRRNALGDMDPRTSMCVKSEEKSLGVGLHTFCLRILVGIPAPVYFGALIDRTCLHWGTLRCGEPGACRIYDINSFRHIYLGVTAALKGSSYLPALFILILARKFRFPGDINSSEPELVEMKLTEKENECTDVHRSLKIENDRELKTKL</sequence>
<organism evidence="11 12">
    <name type="scientific">Apodemus speciosus</name>
    <name type="common">Large Japanese field mouse</name>
    <dbReference type="NCBI Taxonomy" id="105296"/>
    <lineage>
        <taxon>Eukaryota</taxon>
        <taxon>Metazoa</taxon>
        <taxon>Chordata</taxon>
        <taxon>Craniata</taxon>
        <taxon>Vertebrata</taxon>
        <taxon>Euteleostomi</taxon>
        <taxon>Mammalia</taxon>
        <taxon>Eutheria</taxon>
        <taxon>Euarchontoglires</taxon>
        <taxon>Glires</taxon>
        <taxon>Rodentia</taxon>
        <taxon>Myomorpha</taxon>
        <taxon>Muroidea</taxon>
        <taxon>Muridae</taxon>
        <taxon>Murinae</taxon>
        <taxon>Apodemus</taxon>
    </lineage>
</organism>
<evidence type="ECO:0000256" key="1">
    <source>
        <dbReference type="ARBA" id="ARBA00004651"/>
    </source>
</evidence>
<dbReference type="PROSITE" id="PS51465">
    <property type="entry name" value="KAZAL_2"/>
    <property type="match status" value="1"/>
</dbReference>
<dbReference type="NCBIfam" id="TIGR00805">
    <property type="entry name" value="oat"/>
    <property type="match status" value="1"/>
</dbReference>
<keyword evidence="3 9" id="KW-0813">Transport</keyword>
<feature type="transmembrane region" description="Helical" evidence="9">
    <location>
        <begin position="741"/>
        <end position="763"/>
    </location>
</feature>
<dbReference type="EMBL" id="BAAFST010000006">
    <property type="protein sequence ID" value="GAB1291405.1"/>
    <property type="molecule type" value="Genomic_DNA"/>
</dbReference>
<feature type="transmembrane region" description="Helical" evidence="9">
    <location>
        <begin position="87"/>
        <end position="106"/>
    </location>
</feature>
<dbReference type="Gene3D" id="1.20.1250.20">
    <property type="entry name" value="MFS general substrate transporter like domains"/>
    <property type="match status" value="1"/>
</dbReference>
<protein>
    <recommendedName>
        <fullName evidence="9">Solute carrier organic anion transporter family member</fullName>
    </recommendedName>
</protein>
<dbReference type="SUPFAM" id="SSF100895">
    <property type="entry name" value="Kazal-type serine protease inhibitors"/>
    <property type="match status" value="1"/>
</dbReference>
<feature type="transmembrane region" description="Helical" evidence="9">
    <location>
        <begin position="425"/>
        <end position="449"/>
    </location>
</feature>
<keyword evidence="6 9" id="KW-1133">Transmembrane helix</keyword>
<keyword evidence="8" id="KW-1015">Disulfide bond</keyword>
<keyword evidence="9" id="KW-0406">Ion transport</keyword>
<evidence type="ECO:0000313" key="12">
    <source>
        <dbReference type="Proteomes" id="UP001623349"/>
    </source>
</evidence>
<comment type="caution">
    <text evidence="11">The sequence shown here is derived from an EMBL/GenBank/DDBJ whole genome shotgun (WGS) entry which is preliminary data.</text>
</comment>
<dbReference type="InterPro" id="IPR036058">
    <property type="entry name" value="Kazal_dom_sf"/>
</dbReference>
<dbReference type="Pfam" id="PF03137">
    <property type="entry name" value="OATP"/>
    <property type="match status" value="3"/>
</dbReference>
<feature type="transmembrane region" description="Helical" evidence="9">
    <location>
        <begin position="695"/>
        <end position="720"/>
    </location>
</feature>
<comment type="subcellular location">
    <subcellularLocation>
        <location evidence="1 9">Cell membrane</location>
        <topology evidence="1 9">Multi-pass membrane protein</topology>
    </subcellularLocation>
</comment>
<keyword evidence="12" id="KW-1185">Reference proteome</keyword>
<keyword evidence="7 9" id="KW-0472">Membrane</keyword>
<dbReference type="InterPro" id="IPR036259">
    <property type="entry name" value="MFS_trans_sf"/>
</dbReference>
<name>A0ABQ0EWR7_APOSI</name>
<feature type="domain" description="Kazal-like" evidence="10">
    <location>
        <begin position="616"/>
        <end position="671"/>
    </location>
</feature>
<gene>
    <name evidence="11" type="ORF">APTSU1_000663500</name>
</gene>